<dbReference type="Proteomes" id="UP000808349">
    <property type="component" value="Unassembled WGS sequence"/>
</dbReference>
<name>A0A9D7SDC6_9BACT</name>
<dbReference type="GO" id="GO:0005829">
    <property type="term" value="C:cytosol"/>
    <property type="evidence" value="ECO:0007669"/>
    <property type="project" value="TreeGrafter"/>
</dbReference>
<dbReference type="SUPFAM" id="SSF48013">
    <property type="entry name" value="NusB-like"/>
    <property type="match status" value="1"/>
</dbReference>
<evidence type="ECO:0000313" key="7">
    <source>
        <dbReference type="EMBL" id="MBK9719557.1"/>
    </source>
</evidence>
<evidence type="ECO:0000259" key="6">
    <source>
        <dbReference type="Pfam" id="PF01029"/>
    </source>
</evidence>
<reference evidence="7 8" key="1">
    <citation type="submission" date="2020-10" db="EMBL/GenBank/DDBJ databases">
        <title>Connecting structure to function with the recovery of over 1000 high-quality activated sludge metagenome-assembled genomes encoding full-length rRNA genes using long-read sequencing.</title>
        <authorList>
            <person name="Singleton C.M."/>
            <person name="Petriglieri F."/>
            <person name="Kristensen J.M."/>
            <person name="Kirkegaard R.H."/>
            <person name="Michaelsen T.Y."/>
            <person name="Andersen M.H."/>
            <person name="Karst S.M."/>
            <person name="Dueholm M.S."/>
            <person name="Nielsen P.H."/>
            <person name="Albertsen M."/>
        </authorList>
    </citation>
    <scope>NUCLEOTIDE SEQUENCE [LARGE SCALE GENOMIC DNA]</scope>
    <source>
        <strain evidence="7">Ribe_18-Q3-R11-54_BAT3C.373</strain>
    </source>
</reference>
<dbReference type="EMBL" id="JADKFW010000021">
    <property type="protein sequence ID" value="MBK9719557.1"/>
    <property type="molecule type" value="Genomic_DNA"/>
</dbReference>
<dbReference type="InterPro" id="IPR035926">
    <property type="entry name" value="NusB-like_sf"/>
</dbReference>
<dbReference type="Gene3D" id="1.10.940.10">
    <property type="entry name" value="NusB-like"/>
    <property type="match status" value="1"/>
</dbReference>
<comment type="caution">
    <text evidence="7">The sequence shown here is derived from an EMBL/GenBank/DDBJ whole genome shotgun (WGS) entry which is preliminary data.</text>
</comment>
<dbReference type="Pfam" id="PF01029">
    <property type="entry name" value="NusB"/>
    <property type="match status" value="1"/>
</dbReference>
<dbReference type="GO" id="GO:0031564">
    <property type="term" value="P:transcription antitermination"/>
    <property type="evidence" value="ECO:0007669"/>
    <property type="project" value="UniProtKB-KW"/>
</dbReference>
<evidence type="ECO:0000256" key="2">
    <source>
        <dbReference type="ARBA" id="ARBA00022814"/>
    </source>
</evidence>
<accession>A0A9D7SDC6</accession>
<organism evidence="7 8">
    <name type="scientific">Candidatus Defluviibacterium haderslevense</name>
    <dbReference type="NCBI Taxonomy" id="2981993"/>
    <lineage>
        <taxon>Bacteria</taxon>
        <taxon>Pseudomonadati</taxon>
        <taxon>Bacteroidota</taxon>
        <taxon>Saprospiria</taxon>
        <taxon>Saprospirales</taxon>
        <taxon>Saprospiraceae</taxon>
        <taxon>Candidatus Defluviibacterium</taxon>
    </lineage>
</organism>
<keyword evidence="5" id="KW-0804">Transcription</keyword>
<evidence type="ECO:0000256" key="3">
    <source>
        <dbReference type="ARBA" id="ARBA00022884"/>
    </source>
</evidence>
<dbReference type="InterPro" id="IPR006027">
    <property type="entry name" value="NusB_RsmB_TIM44"/>
</dbReference>
<keyword evidence="2" id="KW-0889">Transcription antitermination</keyword>
<keyword evidence="4" id="KW-0805">Transcription regulation</keyword>
<evidence type="ECO:0000256" key="1">
    <source>
        <dbReference type="ARBA" id="ARBA00005952"/>
    </source>
</evidence>
<evidence type="ECO:0000256" key="5">
    <source>
        <dbReference type="ARBA" id="ARBA00023163"/>
    </source>
</evidence>
<dbReference type="GO" id="GO:0003723">
    <property type="term" value="F:RNA binding"/>
    <property type="evidence" value="ECO:0007669"/>
    <property type="project" value="UniProtKB-KW"/>
</dbReference>
<proteinExistence type="inferred from homology"/>
<dbReference type="PANTHER" id="PTHR11078">
    <property type="entry name" value="N UTILIZATION SUBSTANCE PROTEIN B-RELATED"/>
    <property type="match status" value="1"/>
</dbReference>
<dbReference type="PANTHER" id="PTHR11078:SF3">
    <property type="entry name" value="ANTITERMINATION NUSB DOMAIN-CONTAINING PROTEIN"/>
    <property type="match status" value="1"/>
</dbReference>
<dbReference type="InterPro" id="IPR011605">
    <property type="entry name" value="NusB_fam"/>
</dbReference>
<dbReference type="GO" id="GO:0006353">
    <property type="term" value="P:DNA-templated transcription termination"/>
    <property type="evidence" value="ECO:0007669"/>
    <property type="project" value="InterPro"/>
</dbReference>
<sequence>MLSRRNVRVKVMQQLYSLEQDKELTFAQAKRAYFKSVDDTFLLYLLNLYCIEKVCSFAVEDGINRTKKHLKTEEDLKFSDKLYTNPLISSLVQNKALQARYKREQFQEGLDDDMFRKIYKDFSKEAAYQKFLLSDSTKDDYIEILLELYRACRKAELFNEIMDDRFASWTDDKSLVIGALKKSLKALPTEGAFYQEHIPDEDTVKDFGEFLLEKTYYENEMLENLINPVLENWDSERVAIIDMILIKMGIVEMMNIKTIPTKVSLDEYVELSKNYSTDKSKEFVNGVLDKLLKNLIEQGHIIKEGRGLLEE</sequence>
<protein>
    <submittedName>
        <fullName evidence="7">Transcription antitermination protein NusB</fullName>
    </submittedName>
</protein>
<feature type="domain" description="NusB/RsmB/TIM44" evidence="6">
    <location>
        <begin position="199"/>
        <end position="293"/>
    </location>
</feature>
<gene>
    <name evidence="7" type="ORF">IPO85_18975</name>
</gene>
<evidence type="ECO:0000256" key="4">
    <source>
        <dbReference type="ARBA" id="ARBA00023015"/>
    </source>
</evidence>
<evidence type="ECO:0000313" key="8">
    <source>
        <dbReference type="Proteomes" id="UP000808349"/>
    </source>
</evidence>
<dbReference type="AlphaFoldDB" id="A0A9D7SDC6"/>
<comment type="similarity">
    <text evidence="1">Belongs to the NusB family.</text>
</comment>
<keyword evidence="3" id="KW-0694">RNA-binding</keyword>